<dbReference type="RefSeq" id="WP_139194070.1">
    <property type="nucleotide sequence ID" value="NZ_FOCO01000034.1"/>
</dbReference>
<dbReference type="EMBL" id="FOCO01000034">
    <property type="protein sequence ID" value="SEN95837.1"/>
    <property type="molecule type" value="Genomic_DNA"/>
</dbReference>
<dbReference type="InterPro" id="IPR027417">
    <property type="entry name" value="P-loop_NTPase"/>
</dbReference>
<evidence type="ECO:0000313" key="2">
    <source>
        <dbReference type="Proteomes" id="UP000183002"/>
    </source>
</evidence>
<dbReference type="Proteomes" id="UP000183002">
    <property type="component" value="Unassembled WGS sequence"/>
</dbReference>
<dbReference type="GO" id="GO:0004386">
    <property type="term" value="F:helicase activity"/>
    <property type="evidence" value="ECO:0007669"/>
    <property type="project" value="UniProtKB-KW"/>
</dbReference>
<name>A0A1H8KSI1_9RHOB</name>
<evidence type="ECO:0000313" key="1">
    <source>
        <dbReference type="EMBL" id="SEN95837.1"/>
    </source>
</evidence>
<dbReference type="Gene3D" id="3.40.50.300">
    <property type="entry name" value="P-loop containing nucleotide triphosphate hydrolases"/>
    <property type="match status" value="1"/>
</dbReference>
<keyword evidence="1" id="KW-0378">Hydrolase</keyword>
<dbReference type="AlphaFoldDB" id="A0A1H8KSI1"/>
<dbReference type="OrthoDB" id="9803432at2"/>
<keyword evidence="1" id="KW-0547">Nucleotide-binding</keyword>
<dbReference type="STRING" id="1077947.SAMN05216227_103437"/>
<organism evidence="1 2">
    <name type="scientific">Pseudorhodobacter antarcticus</name>
    <dbReference type="NCBI Taxonomy" id="1077947"/>
    <lineage>
        <taxon>Bacteria</taxon>
        <taxon>Pseudomonadati</taxon>
        <taxon>Pseudomonadota</taxon>
        <taxon>Alphaproteobacteria</taxon>
        <taxon>Rhodobacterales</taxon>
        <taxon>Paracoccaceae</taxon>
        <taxon>Pseudorhodobacter</taxon>
    </lineage>
</organism>
<protein>
    <submittedName>
        <fullName evidence="1">UvrD-like helicase C-terminal domain-containing protein</fullName>
    </submittedName>
</protein>
<sequence length="129" mass="14744">MTLLQKIGNSDISEPVNIGLNFRDVTVALPQPDADILILKAKILDDFLHGDDASLESAQQRALYVDFLKRHKHIDRKKERDEFQLALCSDPYFNALRLRFSYAITCHKAQGGEWSHVVDFRVGLSRFSI</sequence>
<accession>A0A1H8KSI1</accession>
<proteinExistence type="predicted"/>
<keyword evidence="1" id="KW-0347">Helicase</keyword>
<gene>
    <name evidence="1" type="ORF">SAMN05216227_103437</name>
</gene>
<keyword evidence="2" id="KW-1185">Reference proteome</keyword>
<reference evidence="1 2" key="1">
    <citation type="submission" date="2016-10" db="EMBL/GenBank/DDBJ databases">
        <authorList>
            <person name="de Groot N.N."/>
        </authorList>
    </citation>
    <scope>NUCLEOTIDE SEQUENCE [LARGE SCALE GENOMIC DNA]</scope>
    <source>
        <strain evidence="1 2">CGMCC 1.10836</strain>
    </source>
</reference>
<keyword evidence="1" id="KW-0067">ATP-binding</keyword>